<reference evidence="2" key="2">
    <citation type="submission" date="2023-04" db="EMBL/GenBank/DDBJ databases">
        <authorList>
            <person name="Bruccoleri R.E."/>
            <person name="Oakeley E.J."/>
            <person name="Faust A.-M."/>
            <person name="Dessus-Babus S."/>
            <person name="Altorfer M."/>
            <person name="Burckhardt D."/>
            <person name="Oertli M."/>
            <person name="Naumann U."/>
            <person name="Petersen F."/>
            <person name="Wong J."/>
        </authorList>
    </citation>
    <scope>NUCLEOTIDE SEQUENCE</scope>
    <source>
        <strain evidence="2">GSM-AAB239-AS_SAM_17_03QT</strain>
        <tissue evidence="2">Leaf</tissue>
    </source>
</reference>
<feature type="compositionally biased region" description="Polar residues" evidence="1">
    <location>
        <begin position="53"/>
        <end position="63"/>
    </location>
</feature>
<protein>
    <submittedName>
        <fullName evidence="2">NADH dehydrogenase subunit 4 (Mitochondrion)</fullName>
    </submittedName>
</protein>
<name>A0AAX6GG60_IRIPA</name>
<organism evidence="2 3">
    <name type="scientific">Iris pallida</name>
    <name type="common">Sweet iris</name>
    <dbReference type="NCBI Taxonomy" id="29817"/>
    <lineage>
        <taxon>Eukaryota</taxon>
        <taxon>Viridiplantae</taxon>
        <taxon>Streptophyta</taxon>
        <taxon>Embryophyta</taxon>
        <taxon>Tracheophyta</taxon>
        <taxon>Spermatophyta</taxon>
        <taxon>Magnoliopsida</taxon>
        <taxon>Liliopsida</taxon>
        <taxon>Asparagales</taxon>
        <taxon>Iridaceae</taxon>
        <taxon>Iridoideae</taxon>
        <taxon>Irideae</taxon>
        <taxon>Iris</taxon>
    </lineage>
</organism>
<accession>A0AAX6GG60</accession>
<dbReference type="EMBL" id="JANAVB010019977">
    <property type="protein sequence ID" value="KAJ6827734.1"/>
    <property type="molecule type" value="Genomic_DNA"/>
</dbReference>
<keyword evidence="3" id="KW-1185">Reference proteome</keyword>
<dbReference type="Proteomes" id="UP001140949">
    <property type="component" value="Unassembled WGS sequence"/>
</dbReference>
<gene>
    <name evidence="2" type="ORF">M6B38_366490</name>
</gene>
<evidence type="ECO:0000313" key="3">
    <source>
        <dbReference type="Proteomes" id="UP001140949"/>
    </source>
</evidence>
<proteinExistence type="predicted"/>
<comment type="caution">
    <text evidence="2">The sequence shown here is derived from an EMBL/GenBank/DDBJ whole genome shotgun (WGS) entry which is preliminary data.</text>
</comment>
<reference evidence="2" key="1">
    <citation type="journal article" date="2023" name="GigaByte">
        <title>Genome assembly of the bearded iris, Iris pallida Lam.</title>
        <authorList>
            <person name="Bruccoleri R.E."/>
            <person name="Oakeley E.J."/>
            <person name="Faust A.M.E."/>
            <person name="Altorfer M."/>
            <person name="Dessus-Babus S."/>
            <person name="Burckhardt D."/>
            <person name="Oertli M."/>
            <person name="Naumann U."/>
            <person name="Petersen F."/>
            <person name="Wong J."/>
        </authorList>
    </citation>
    <scope>NUCLEOTIDE SEQUENCE</scope>
    <source>
        <strain evidence="2">GSM-AAB239-AS_SAM_17_03QT</strain>
    </source>
</reference>
<dbReference type="AlphaFoldDB" id="A0AAX6GG60"/>
<evidence type="ECO:0000313" key="2">
    <source>
        <dbReference type="EMBL" id="KAJ6827734.1"/>
    </source>
</evidence>
<evidence type="ECO:0000256" key="1">
    <source>
        <dbReference type="SAM" id="MobiDB-lite"/>
    </source>
</evidence>
<sequence>MDPEGSRTRCVPFVRIANIPRTTGRRAFTGRPGRAQVPDPKSRVSISLVHQPRGTTGTQRPGE</sequence>
<feature type="region of interest" description="Disordered" evidence="1">
    <location>
        <begin position="24"/>
        <end position="63"/>
    </location>
</feature>